<evidence type="ECO:0000313" key="1">
    <source>
        <dbReference type="EMBL" id="KAF6296009.1"/>
    </source>
</evidence>
<protein>
    <submittedName>
        <fullName evidence="1">Uncharacterized protein</fullName>
    </submittedName>
</protein>
<dbReference type="EMBL" id="JABWUV010000017">
    <property type="protein sequence ID" value="KAF6296009.1"/>
    <property type="molecule type" value="Genomic_DNA"/>
</dbReference>
<sequence>MEMRSSWSWNSLNIPMALQLGGGHGAAGMWVESGPGSSNHGKGLGRWVGGRERCKKTRKRGGGWGEMCSFCPHPNRGFCVLKGPLGSCSLSRRAETGGRWRIWGWGATGSRKCQSFHKKARQWGGSQESWQTPKVEWRSLAWCAEPLASQSPVGVPQARAAAPPPPNTAFFSTHDCVSTVTCQWWPNIHGPRKDEYD</sequence>
<comment type="caution">
    <text evidence="1">The sequence shown here is derived from an EMBL/GenBank/DDBJ whole genome shotgun (WGS) entry which is preliminary data.</text>
</comment>
<name>A0A7J7T5M6_MYOMY</name>
<evidence type="ECO:0000313" key="2">
    <source>
        <dbReference type="Proteomes" id="UP000527355"/>
    </source>
</evidence>
<proteinExistence type="predicted"/>
<gene>
    <name evidence="1" type="ORF">mMyoMyo1_009141</name>
</gene>
<dbReference type="Proteomes" id="UP000527355">
    <property type="component" value="Unassembled WGS sequence"/>
</dbReference>
<dbReference type="AlphaFoldDB" id="A0A7J7T5M6"/>
<organism evidence="1 2">
    <name type="scientific">Myotis myotis</name>
    <name type="common">Greater mouse-eared bat</name>
    <name type="synonym">Vespertilio myotis</name>
    <dbReference type="NCBI Taxonomy" id="51298"/>
    <lineage>
        <taxon>Eukaryota</taxon>
        <taxon>Metazoa</taxon>
        <taxon>Chordata</taxon>
        <taxon>Craniata</taxon>
        <taxon>Vertebrata</taxon>
        <taxon>Euteleostomi</taxon>
        <taxon>Mammalia</taxon>
        <taxon>Eutheria</taxon>
        <taxon>Laurasiatheria</taxon>
        <taxon>Chiroptera</taxon>
        <taxon>Yangochiroptera</taxon>
        <taxon>Vespertilionidae</taxon>
        <taxon>Myotis</taxon>
    </lineage>
</organism>
<keyword evidence="2" id="KW-1185">Reference proteome</keyword>
<accession>A0A7J7T5M6</accession>
<reference evidence="1 2" key="1">
    <citation type="journal article" date="2020" name="Nature">
        <title>Six reference-quality genomes reveal evolution of bat adaptations.</title>
        <authorList>
            <person name="Jebb D."/>
            <person name="Huang Z."/>
            <person name="Pippel M."/>
            <person name="Hughes G.M."/>
            <person name="Lavrichenko K."/>
            <person name="Devanna P."/>
            <person name="Winkler S."/>
            <person name="Jermiin L.S."/>
            <person name="Skirmuntt E.C."/>
            <person name="Katzourakis A."/>
            <person name="Burkitt-Gray L."/>
            <person name="Ray D.A."/>
            <person name="Sullivan K.A.M."/>
            <person name="Roscito J.G."/>
            <person name="Kirilenko B.M."/>
            <person name="Davalos L.M."/>
            <person name="Corthals A.P."/>
            <person name="Power M.L."/>
            <person name="Jones G."/>
            <person name="Ransome R.D."/>
            <person name="Dechmann D.K.N."/>
            <person name="Locatelli A.G."/>
            <person name="Puechmaille S.J."/>
            <person name="Fedrigo O."/>
            <person name="Jarvis E.D."/>
            <person name="Hiller M."/>
            <person name="Vernes S.C."/>
            <person name="Myers E.W."/>
            <person name="Teeling E.C."/>
        </authorList>
    </citation>
    <scope>NUCLEOTIDE SEQUENCE [LARGE SCALE GENOMIC DNA]</scope>
    <source>
        <strain evidence="1">MMyoMyo1</strain>
        <tissue evidence="1">Flight muscle</tissue>
    </source>
</reference>